<dbReference type="InterPro" id="IPR036681">
    <property type="entry name" value="PgpA-like_sf"/>
</dbReference>
<dbReference type="GO" id="GO:0008962">
    <property type="term" value="F:phosphatidylglycerophosphatase activity"/>
    <property type="evidence" value="ECO:0007669"/>
    <property type="project" value="InterPro"/>
</dbReference>
<evidence type="ECO:0000313" key="2">
    <source>
        <dbReference type="EMBL" id="TEB04806.1"/>
    </source>
</evidence>
<dbReference type="Pfam" id="PF04608">
    <property type="entry name" value="PgpA"/>
    <property type="match status" value="1"/>
</dbReference>
<dbReference type="AlphaFoldDB" id="A0A4Y7R7Q5"/>
<name>A0A4Y7R7Q5_9FIRM</name>
<reference evidence="2 3" key="1">
    <citation type="journal article" date="2018" name="Environ. Microbiol.">
        <title>Novel energy conservation strategies and behaviour of Pelotomaculum schinkii driving syntrophic propionate catabolism.</title>
        <authorList>
            <person name="Hidalgo-Ahumada C.A.P."/>
            <person name="Nobu M.K."/>
            <person name="Narihiro T."/>
            <person name="Tamaki H."/>
            <person name="Liu W.T."/>
            <person name="Kamagata Y."/>
            <person name="Stams A.J.M."/>
            <person name="Imachi H."/>
            <person name="Sousa D.Z."/>
        </authorList>
    </citation>
    <scope>NUCLEOTIDE SEQUENCE [LARGE SCALE GENOMIC DNA]</scope>
    <source>
        <strain evidence="2 3">HH</strain>
    </source>
</reference>
<sequence>MSKELAALLMERGVYLHEIAQIVYELQIGFVPGLTLEYCVEVLTGVLEKREVQFAVLTGVALDNLAEANLLPSPLQEIIQNDHPLYGIDEVLGLGIANIYGTIGTTSFGYLDKEKVGVIGRLNLNKINKVNTFMDDLIAGIAAAAAAKIAHASISHISNLNSRTGPKS</sequence>
<dbReference type="PIRSF" id="PIRSF019587">
    <property type="entry name" value="PGPase"/>
    <property type="match status" value="1"/>
</dbReference>
<protein>
    <submittedName>
        <fullName evidence="2">Phosphatidylglycerophosphatase A</fullName>
    </submittedName>
</protein>
<feature type="domain" description="YutG/PgpA" evidence="1">
    <location>
        <begin position="29"/>
        <end position="151"/>
    </location>
</feature>
<proteinExistence type="predicted"/>
<dbReference type="Proteomes" id="UP000298324">
    <property type="component" value="Unassembled WGS sequence"/>
</dbReference>
<evidence type="ECO:0000313" key="3">
    <source>
        <dbReference type="Proteomes" id="UP000298324"/>
    </source>
</evidence>
<organism evidence="2 3">
    <name type="scientific">Pelotomaculum schinkii</name>
    <dbReference type="NCBI Taxonomy" id="78350"/>
    <lineage>
        <taxon>Bacteria</taxon>
        <taxon>Bacillati</taxon>
        <taxon>Bacillota</taxon>
        <taxon>Clostridia</taxon>
        <taxon>Eubacteriales</taxon>
        <taxon>Desulfotomaculaceae</taxon>
        <taxon>Pelotomaculum</taxon>
    </lineage>
</organism>
<accession>A0A4Y7R7Q5</accession>
<dbReference type="InterPro" id="IPR007686">
    <property type="entry name" value="YutG/PgpA"/>
</dbReference>
<dbReference type="EMBL" id="QFGA01000003">
    <property type="protein sequence ID" value="TEB04806.1"/>
    <property type="molecule type" value="Genomic_DNA"/>
</dbReference>
<dbReference type="Gene3D" id="1.10.3760.10">
    <property type="entry name" value="PgpA-like"/>
    <property type="match status" value="1"/>
</dbReference>
<keyword evidence="3" id="KW-1185">Reference proteome</keyword>
<dbReference type="GO" id="GO:0006629">
    <property type="term" value="P:lipid metabolic process"/>
    <property type="evidence" value="ECO:0007669"/>
    <property type="project" value="InterPro"/>
</dbReference>
<dbReference type="RefSeq" id="WP_190259127.1">
    <property type="nucleotide sequence ID" value="NZ_QFGA01000003.1"/>
</dbReference>
<evidence type="ECO:0000259" key="1">
    <source>
        <dbReference type="Pfam" id="PF04608"/>
    </source>
</evidence>
<dbReference type="SUPFAM" id="SSF101307">
    <property type="entry name" value="YutG-like"/>
    <property type="match status" value="1"/>
</dbReference>
<dbReference type="InterPro" id="IPR026038">
    <property type="entry name" value="Put_PGPase"/>
</dbReference>
<gene>
    <name evidence="2" type="ORF">Psch_03568</name>
</gene>
<comment type="caution">
    <text evidence="2">The sequence shown here is derived from an EMBL/GenBank/DDBJ whole genome shotgun (WGS) entry which is preliminary data.</text>
</comment>
<dbReference type="CDD" id="cd06971">
    <property type="entry name" value="PgpA"/>
    <property type="match status" value="1"/>
</dbReference>